<dbReference type="EMBL" id="CM046124">
    <property type="protein sequence ID" value="KAI8433084.1"/>
    <property type="molecule type" value="Genomic_DNA"/>
</dbReference>
<evidence type="ECO:0000313" key="2">
    <source>
        <dbReference type="Proteomes" id="UP001064048"/>
    </source>
</evidence>
<name>A0ACC0K9F4_CHOFU</name>
<sequence>MSSTATLYADEYAFVAAKAVEGALFIHRGGKEAAVPLSVQAIIDCSWGSESIGVLGVDISSNVQFCDHVENKAKIAAKKLGFSIVQSDTSNRAIAHSSTRLRFVLTSSIALTFGLEYQLLPLDLLQGDPILSGKLDLETTRHKGGFQPHHLDDWCSSDVRFNVPFYLARVKHGMDSLLGFLHLAMIWVPSKGECIAYCKAGKAAVSMGGGDHLPSGDQLLVCQLFDKKMPCSRFGNRGNDGGSAEAAFEWMMKHGLPTDAAYPFKNEVTRRLAAILGKGLPIQRGNAASLLGTKNSNDSCYIDNVEIETKVKGYYKVPSNDVNALKLAIVNHGPVVVMFDHMNMFYSYGIYNETGKCLNDPGSGNRQGLVIGYGSADDQEYWILMIDNGIVQIVTRDNTCGVMNAPIYVTYDRRWNYRHKTFDVKPNIDARKLCRAARLAAPPFSGSLPMRRTDDLVKAAGSRNWRSVREAYVQQWTSYG</sequence>
<reference evidence="1 2" key="1">
    <citation type="journal article" date="2022" name="Genome Biol. Evol.">
        <title>The Spruce Budworm Genome: Reconstructing the Evolutionary History of Antifreeze Proteins.</title>
        <authorList>
            <person name="Beliveau C."/>
            <person name="Gagne P."/>
            <person name="Picq S."/>
            <person name="Vernygora O."/>
            <person name="Keeling C.I."/>
            <person name="Pinkney K."/>
            <person name="Doucet D."/>
            <person name="Wen F."/>
            <person name="Johnston J.S."/>
            <person name="Maaroufi H."/>
            <person name="Boyle B."/>
            <person name="Laroche J."/>
            <person name="Dewar K."/>
            <person name="Juretic N."/>
            <person name="Blackburn G."/>
            <person name="Nisole A."/>
            <person name="Brunet B."/>
            <person name="Brandao M."/>
            <person name="Lumley L."/>
            <person name="Duan J."/>
            <person name="Quan G."/>
            <person name="Lucarotti C.J."/>
            <person name="Roe A.D."/>
            <person name="Sperling F.A.H."/>
            <person name="Levesque R.C."/>
            <person name="Cusson M."/>
        </authorList>
    </citation>
    <scope>NUCLEOTIDE SEQUENCE [LARGE SCALE GENOMIC DNA]</scope>
    <source>
        <strain evidence="1">Glfc:IPQL:Cfum</strain>
    </source>
</reference>
<evidence type="ECO:0000313" key="1">
    <source>
        <dbReference type="EMBL" id="KAI8433084.1"/>
    </source>
</evidence>
<organism evidence="1 2">
    <name type="scientific">Choristoneura fumiferana</name>
    <name type="common">Spruce budworm moth</name>
    <name type="synonym">Archips fumiferana</name>
    <dbReference type="NCBI Taxonomy" id="7141"/>
    <lineage>
        <taxon>Eukaryota</taxon>
        <taxon>Metazoa</taxon>
        <taxon>Ecdysozoa</taxon>
        <taxon>Arthropoda</taxon>
        <taxon>Hexapoda</taxon>
        <taxon>Insecta</taxon>
        <taxon>Pterygota</taxon>
        <taxon>Neoptera</taxon>
        <taxon>Endopterygota</taxon>
        <taxon>Lepidoptera</taxon>
        <taxon>Glossata</taxon>
        <taxon>Ditrysia</taxon>
        <taxon>Tortricoidea</taxon>
        <taxon>Tortricidae</taxon>
        <taxon>Tortricinae</taxon>
        <taxon>Choristoneura</taxon>
    </lineage>
</organism>
<keyword evidence="2" id="KW-1185">Reference proteome</keyword>
<comment type="caution">
    <text evidence="1">The sequence shown here is derived from an EMBL/GenBank/DDBJ whole genome shotgun (WGS) entry which is preliminary data.</text>
</comment>
<gene>
    <name evidence="1" type="ORF">MSG28_013942</name>
</gene>
<proteinExistence type="predicted"/>
<protein>
    <submittedName>
        <fullName evidence="1">Uncharacterized protein</fullName>
    </submittedName>
</protein>
<accession>A0ACC0K9F4</accession>
<dbReference type="Proteomes" id="UP001064048">
    <property type="component" value="Chromosome 24"/>
</dbReference>